<evidence type="ECO:0000256" key="2">
    <source>
        <dbReference type="SAM" id="SignalP"/>
    </source>
</evidence>
<protein>
    <submittedName>
        <fullName evidence="3">Tetratricopeptide repeat protein</fullName>
    </submittedName>
</protein>
<dbReference type="PROSITE" id="PS50005">
    <property type="entry name" value="TPR"/>
    <property type="match status" value="2"/>
</dbReference>
<dbReference type="SMART" id="SM00028">
    <property type="entry name" value="TPR"/>
    <property type="match status" value="3"/>
</dbReference>
<keyword evidence="1" id="KW-0802">TPR repeat</keyword>
<feature type="signal peptide" evidence="2">
    <location>
        <begin position="1"/>
        <end position="21"/>
    </location>
</feature>
<dbReference type="InterPro" id="IPR011990">
    <property type="entry name" value="TPR-like_helical_dom_sf"/>
</dbReference>
<dbReference type="SUPFAM" id="SSF48452">
    <property type="entry name" value="TPR-like"/>
    <property type="match status" value="2"/>
</dbReference>
<feature type="repeat" description="TPR" evidence="1">
    <location>
        <begin position="74"/>
        <end position="107"/>
    </location>
</feature>
<dbReference type="AlphaFoldDB" id="A0A1W6UGI6"/>
<evidence type="ECO:0000256" key="1">
    <source>
        <dbReference type="PROSITE-ProRule" id="PRU00339"/>
    </source>
</evidence>
<dbReference type="Pfam" id="PF13181">
    <property type="entry name" value="TPR_8"/>
    <property type="match status" value="1"/>
</dbReference>
<evidence type="ECO:0000313" key="3">
    <source>
        <dbReference type="EMBL" id="ARP17044.1"/>
    </source>
</evidence>
<dbReference type="InterPro" id="IPR019734">
    <property type="entry name" value="TPR_rpt"/>
</dbReference>
<gene>
    <name evidence="3" type="ORF">K05K4_01480</name>
</gene>
<keyword evidence="2" id="KW-0732">Signal</keyword>
<feature type="chain" id="PRO_5011905072" evidence="2">
    <location>
        <begin position="22"/>
        <end position="407"/>
    </location>
</feature>
<dbReference type="RefSeq" id="WP_086046436.1">
    <property type="nucleotide sequence ID" value="NZ_CP017889.1"/>
</dbReference>
<reference evidence="3" key="1">
    <citation type="submission" date="2016-10" db="EMBL/GenBank/DDBJ databases">
        <title>The High Quality Genome of Vibrio alginolyticus K01M1.</title>
        <authorList>
            <person name="Wendling C."/>
            <person name="Chibani C.M."/>
            <person name="Hertel R."/>
            <person name="Sproer C."/>
            <person name="Bunk B."/>
            <person name="Overmann J."/>
            <person name="Roth O."/>
            <person name="Liesegang H."/>
        </authorList>
    </citation>
    <scope>NUCLEOTIDE SEQUENCE</scope>
    <source>
        <strain evidence="3">K05K4</strain>
    </source>
</reference>
<dbReference type="Gene3D" id="1.25.40.10">
    <property type="entry name" value="Tetratricopeptide repeat domain"/>
    <property type="match status" value="3"/>
</dbReference>
<name>A0A1W6UGI6_VIBAL</name>
<accession>A0A1W6UGI6</accession>
<dbReference type="EMBL" id="CP017902">
    <property type="protein sequence ID" value="ARP17044.1"/>
    <property type="molecule type" value="Genomic_DNA"/>
</dbReference>
<proteinExistence type="predicted"/>
<feature type="repeat" description="TPR" evidence="1">
    <location>
        <begin position="151"/>
        <end position="184"/>
    </location>
</feature>
<organism evidence="3">
    <name type="scientific">Vibrio alginolyticus</name>
    <dbReference type="NCBI Taxonomy" id="663"/>
    <lineage>
        <taxon>Bacteria</taxon>
        <taxon>Pseudomonadati</taxon>
        <taxon>Pseudomonadota</taxon>
        <taxon>Gammaproteobacteria</taxon>
        <taxon>Vibrionales</taxon>
        <taxon>Vibrionaceae</taxon>
        <taxon>Vibrio</taxon>
    </lineage>
</organism>
<sequence length="407" mass="46148">MKSLWKSKVASLILFAGVAMAAPTMAKEAPQLSDRTFRTVNKVQELIATEKYSAAKEKLASALESTSSKKYDRAVLLQQTGFLYSLQDNYVQAAKYFAEALQLDALPVPVAQQVRYSLAQLYLAEEKYTLSVKTMKEWFKVAETTKEKPQAHAYITLASAYVQLEDYKNAIPPTKKAIAMSKSPSESWYLILVASHYELGQLKSVASVLKTLTSKYPQKKRYWMQLSGVYMELGQERNSLATLEMVYKMGKLEGEKEYLRFVNFLAYQGIPYKAAKTLEKEMAAGNIEKTKENYDRLASFWQQAKELDKSILAYKKSYNLAPSAKTQIQIARLMIQDKQYSEATRFVESATSSASREQKAELEYIRGMAYFELKQPQKALQAMKGAAQSPKFRSTVSPWINFLESQG</sequence>